<feature type="compositionally biased region" description="Basic and acidic residues" evidence="1">
    <location>
        <begin position="229"/>
        <end position="244"/>
    </location>
</feature>
<feature type="region of interest" description="Disordered" evidence="1">
    <location>
        <begin position="337"/>
        <end position="374"/>
    </location>
</feature>
<keyword evidence="3" id="KW-1185">Reference proteome</keyword>
<feature type="compositionally biased region" description="Polar residues" evidence="1">
    <location>
        <begin position="647"/>
        <end position="658"/>
    </location>
</feature>
<comment type="caution">
    <text evidence="2">The sequence shown here is derived from an EMBL/GenBank/DDBJ whole genome shotgun (WGS) entry which is preliminary data.</text>
</comment>
<dbReference type="EMBL" id="PDNA01000001">
    <property type="protein sequence ID" value="PGH28245.1"/>
    <property type="molecule type" value="Genomic_DNA"/>
</dbReference>
<dbReference type="Proteomes" id="UP000224634">
    <property type="component" value="Unassembled WGS sequence"/>
</dbReference>
<evidence type="ECO:0000313" key="2">
    <source>
        <dbReference type="EMBL" id="PGH28245.1"/>
    </source>
</evidence>
<feature type="compositionally biased region" description="Acidic residues" evidence="1">
    <location>
        <begin position="720"/>
        <end position="729"/>
    </location>
</feature>
<feature type="region of interest" description="Disordered" evidence="1">
    <location>
        <begin position="1"/>
        <end position="31"/>
    </location>
</feature>
<name>A0A2B7Z3S3_POLH7</name>
<feature type="compositionally biased region" description="Acidic residues" evidence="1">
    <location>
        <begin position="758"/>
        <end position="770"/>
    </location>
</feature>
<feature type="region of interest" description="Disordered" evidence="1">
    <location>
        <begin position="96"/>
        <end position="115"/>
    </location>
</feature>
<evidence type="ECO:0000256" key="1">
    <source>
        <dbReference type="SAM" id="MobiDB-lite"/>
    </source>
</evidence>
<organism evidence="2 3">
    <name type="scientific">Polytolypa hystricis (strain UAMH7299)</name>
    <dbReference type="NCBI Taxonomy" id="1447883"/>
    <lineage>
        <taxon>Eukaryota</taxon>
        <taxon>Fungi</taxon>
        <taxon>Dikarya</taxon>
        <taxon>Ascomycota</taxon>
        <taxon>Pezizomycotina</taxon>
        <taxon>Eurotiomycetes</taxon>
        <taxon>Eurotiomycetidae</taxon>
        <taxon>Onygenales</taxon>
        <taxon>Onygenales incertae sedis</taxon>
        <taxon>Polytolypa</taxon>
    </lineage>
</organism>
<feature type="compositionally biased region" description="Low complexity" evidence="1">
    <location>
        <begin position="103"/>
        <end position="115"/>
    </location>
</feature>
<accession>A0A2B7Z3S3</accession>
<feature type="region of interest" description="Disordered" evidence="1">
    <location>
        <begin position="172"/>
        <end position="244"/>
    </location>
</feature>
<evidence type="ECO:0000313" key="3">
    <source>
        <dbReference type="Proteomes" id="UP000224634"/>
    </source>
</evidence>
<reference evidence="2 3" key="1">
    <citation type="submission" date="2017-10" db="EMBL/GenBank/DDBJ databases">
        <title>Comparative genomics in systemic dimorphic fungi from Ajellomycetaceae.</title>
        <authorList>
            <person name="Munoz J.F."/>
            <person name="Mcewen J.G."/>
            <person name="Clay O.K."/>
            <person name="Cuomo C.A."/>
        </authorList>
    </citation>
    <scope>NUCLEOTIDE SEQUENCE [LARGE SCALE GENOMIC DNA]</scope>
    <source>
        <strain evidence="2 3">UAMH7299</strain>
    </source>
</reference>
<evidence type="ECO:0008006" key="4">
    <source>
        <dbReference type="Google" id="ProtNLM"/>
    </source>
</evidence>
<dbReference type="STRING" id="1447883.A0A2B7Z3S3"/>
<feature type="region of interest" description="Disordered" evidence="1">
    <location>
        <begin position="485"/>
        <end position="516"/>
    </location>
</feature>
<feature type="region of interest" description="Disordered" evidence="1">
    <location>
        <begin position="58"/>
        <end position="91"/>
    </location>
</feature>
<gene>
    <name evidence="2" type="ORF">AJ80_00136</name>
</gene>
<feature type="compositionally biased region" description="Low complexity" evidence="1">
    <location>
        <begin position="659"/>
        <end position="676"/>
    </location>
</feature>
<feature type="compositionally biased region" description="Polar residues" evidence="1">
    <location>
        <begin position="677"/>
        <end position="687"/>
    </location>
</feature>
<feature type="compositionally biased region" description="Basic and acidic residues" evidence="1">
    <location>
        <begin position="1"/>
        <end position="18"/>
    </location>
</feature>
<sequence>MHDHEISSHDPLDEHGPREPPSSAAIEQEDSFIFDQERALPETDISAFGNDQSAHIVDDEHGSIDLQNCEHHSSSSSSSRHSGGFTDEQDDYYDEDGMLIRRPGSPSSHSSISSLPGSVVVYPRGKSSTLTPSSQFHHGHFAHYAARYDGEMSAHGSGGKRKTGTYKAVPHVRDRDSPFRHPSSVRAMQMGDESYDDEEPFTPKSRRHARYSGVSMRSLMSSPGLVSKQSDRSPHESNKSPPVQEKEYPLVLLHCTVLPPSLSLPQGSVAPTPELLKEVLPEKYWKRWKLLEDKIVGSGLLRDRGLLISHPQEMYDVLEERLMESLELVRPRLSHGHFLGGDGDDDSRQSSEDEGSEHDEEHESNNKHGHKCPDCGGKVVQGLHSEERKWDVRVYAANGLMKAGAWAAAWREMEKVDVEVGVWLPADIRRELERRIIEQDAVKVEEERQLAEEKKRRVEVYGDTSCSPTAQDEFSGLERGDEFPFPQSFEQMPRAPSPPFAKPSREVSHSHSQKGPTAEVDLQTLLANYIRVLASDTRNVALAFLSILVLYLAVGLGGKTAPLPAVAITPIASAAPEVHSLQFSPTAATAAASIYQYAPPPPPIVVASSSLSVESPAVYSTVTSSQLAAPPPVESVAAVYPEPEKQVASSVTDSPEQQATSSVSESPEAEVETSSSYVSASQPTASQAPVHPGPAKDLPPVIESSVEVPRSSPSALPEEALLDVEDDDASERAEDVPSGIESSLDLPSSFPSTLPEEILSDNNDDDDTSEPELQLEVFSEIEEPPTDSKPQQE</sequence>
<feature type="compositionally biased region" description="Low complexity" evidence="1">
    <location>
        <begin position="699"/>
        <end position="719"/>
    </location>
</feature>
<protein>
    <recommendedName>
        <fullName evidence="4">Flavoprotein oxygenase</fullName>
    </recommendedName>
</protein>
<dbReference type="OrthoDB" id="5369448at2759"/>
<feature type="compositionally biased region" description="Basic and acidic residues" evidence="1">
    <location>
        <begin position="58"/>
        <end position="73"/>
    </location>
</feature>
<proteinExistence type="predicted"/>
<feature type="region of interest" description="Disordered" evidence="1">
    <location>
        <begin position="644"/>
        <end position="772"/>
    </location>
</feature>
<dbReference type="AlphaFoldDB" id="A0A2B7Z3S3"/>